<sequence>MEVGPALQSSRAMHSSPILGISCQLNDVNRSPEEKAGRQQKESSSRGENHDDEDSQVLRSRKRTGEEEPKTEEEI</sequence>
<accession>A0AAV7USN0</accession>
<dbReference type="AlphaFoldDB" id="A0AAV7USN0"/>
<gene>
    <name evidence="2" type="ORF">NDU88_001391</name>
</gene>
<feature type="region of interest" description="Disordered" evidence="1">
    <location>
        <begin position="1"/>
        <end position="75"/>
    </location>
</feature>
<feature type="compositionally biased region" description="Basic and acidic residues" evidence="1">
    <location>
        <begin position="30"/>
        <end position="49"/>
    </location>
</feature>
<dbReference type="Proteomes" id="UP001066276">
    <property type="component" value="Chromosome 2_2"/>
</dbReference>
<protein>
    <submittedName>
        <fullName evidence="2">Uncharacterized protein</fullName>
    </submittedName>
</protein>
<comment type="caution">
    <text evidence="2">The sequence shown here is derived from an EMBL/GenBank/DDBJ whole genome shotgun (WGS) entry which is preliminary data.</text>
</comment>
<organism evidence="2 3">
    <name type="scientific">Pleurodeles waltl</name>
    <name type="common">Iberian ribbed newt</name>
    <dbReference type="NCBI Taxonomy" id="8319"/>
    <lineage>
        <taxon>Eukaryota</taxon>
        <taxon>Metazoa</taxon>
        <taxon>Chordata</taxon>
        <taxon>Craniata</taxon>
        <taxon>Vertebrata</taxon>
        <taxon>Euteleostomi</taxon>
        <taxon>Amphibia</taxon>
        <taxon>Batrachia</taxon>
        <taxon>Caudata</taxon>
        <taxon>Salamandroidea</taxon>
        <taxon>Salamandridae</taxon>
        <taxon>Pleurodelinae</taxon>
        <taxon>Pleurodeles</taxon>
    </lineage>
</organism>
<proteinExistence type="predicted"/>
<evidence type="ECO:0000256" key="1">
    <source>
        <dbReference type="SAM" id="MobiDB-lite"/>
    </source>
</evidence>
<evidence type="ECO:0000313" key="2">
    <source>
        <dbReference type="EMBL" id="KAJ1192079.1"/>
    </source>
</evidence>
<dbReference type="EMBL" id="JANPWB010000004">
    <property type="protein sequence ID" value="KAJ1192079.1"/>
    <property type="molecule type" value="Genomic_DNA"/>
</dbReference>
<reference evidence="2" key="1">
    <citation type="journal article" date="2022" name="bioRxiv">
        <title>Sequencing and chromosome-scale assembly of the giantPleurodeles waltlgenome.</title>
        <authorList>
            <person name="Brown T."/>
            <person name="Elewa A."/>
            <person name="Iarovenko S."/>
            <person name="Subramanian E."/>
            <person name="Araus A.J."/>
            <person name="Petzold A."/>
            <person name="Susuki M."/>
            <person name="Suzuki K.-i.T."/>
            <person name="Hayashi T."/>
            <person name="Toyoda A."/>
            <person name="Oliveira C."/>
            <person name="Osipova E."/>
            <person name="Leigh N.D."/>
            <person name="Simon A."/>
            <person name="Yun M.H."/>
        </authorList>
    </citation>
    <scope>NUCLEOTIDE SEQUENCE</scope>
    <source>
        <strain evidence="2">20211129_DDA</strain>
        <tissue evidence="2">Liver</tissue>
    </source>
</reference>
<keyword evidence="3" id="KW-1185">Reference proteome</keyword>
<name>A0AAV7USN0_PLEWA</name>
<evidence type="ECO:0000313" key="3">
    <source>
        <dbReference type="Proteomes" id="UP001066276"/>
    </source>
</evidence>